<dbReference type="Proteomes" id="UP000254912">
    <property type="component" value="Unassembled WGS sequence"/>
</dbReference>
<dbReference type="AlphaFoldDB" id="A0A288QNF4"/>
<keyword evidence="2" id="KW-1185">Reference proteome</keyword>
<evidence type="ECO:0000313" key="1">
    <source>
        <dbReference type="EMBL" id="RDL12278.1"/>
    </source>
</evidence>
<reference evidence="1 2" key="1">
    <citation type="submission" date="2018-07" db="EMBL/GenBank/DDBJ databases">
        <title>Genomic Encyclopedia of Type Strains, Phase III (KMG-III): the genomes of soil and plant-associated and newly described type strains.</title>
        <authorList>
            <person name="Whitman W."/>
        </authorList>
    </citation>
    <scope>NUCLEOTIDE SEQUENCE [LARGE SCALE GENOMIC DNA]</scope>
    <source>
        <strain evidence="1 2">CECT 7031</strain>
    </source>
</reference>
<proteinExistence type="predicted"/>
<dbReference type="RefSeq" id="WP_070230321.1">
    <property type="nucleotide sequence ID" value="NZ_BJYO01000002.1"/>
</dbReference>
<gene>
    <name evidence="1" type="ORF">DFP99_0716</name>
</gene>
<dbReference type="EMBL" id="QRAS01000001">
    <property type="protein sequence ID" value="RDL12278.1"/>
    <property type="molecule type" value="Genomic_DNA"/>
</dbReference>
<dbReference type="GeneID" id="94546277"/>
<protein>
    <submittedName>
        <fullName evidence="1">Uncharacterized protein</fullName>
    </submittedName>
</protein>
<evidence type="ECO:0000313" key="2">
    <source>
        <dbReference type="Proteomes" id="UP000254912"/>
    </source>
</evidence>
<organism evidence="1 2">
    <name type="scientific">Weissella soli</name>
    <dbReference type="NCBI Taxonomy" id="155866"/>
    <lineage>
        <taxon>Bacteria</taxon>
        <taxon>Bacillati</taxon>
        <taxon>Bacillota</taxon>
        <taxon>Bacilli</taxon>
        <taxon>Lactobacillales</taxon>
        <taxon>Lactobacillaceae</taxon>
        <taxon>Weissella</taxon>
    </lineage>
</organism>
<sequence length="232" mass="26042">MNSIIFILGLVFIGEIVIKLFAMRLQKNQPKVTFSKVEDESAVPKQLHRNLLKRLLNAVAIQIIVFGIIAMIGPLTWPVGVWIAAVLVMNIPDVIEYWWLEYKIMKHGGLANLPLTPVQAQMVASAKDWTSMLQNKTSLESVIKEIATKKISAKGTPASEIEDYAKYINATDETAITAAPISEDEKSFLIALNQDQAIDWVDGANYLLIEEVPAFVTQVRPLYMMWKQARTK</sequence>
<accession>A0A288QNF4</accession>
<dbReference type="KEGG" id="wso:WSWS_01087"/>
<comment type="caution">
    <text evidence="1">The sequence shown here is derived from an EMBL/GenBank/DDBJ whole genome shotgun (WGS) entry which is preliminary data.</text>
</comment>
<name>A0A288QNF4_9LACO</name>